<sequence>MNLIEVYIQEVTRRLPNKTRKDIALELESTIYDMLPEDYSEKDVHRALETLGNPAILASKYNEKPMHLIGPKYYDVYITLLKLVMPIAAIISFIALVAVKFLSPVEDGAVLATVLDMILEGVGQIIGVMIHTFFWFTIVFAIAERVDGIKDDSPLSARFKPWSPDDLKHVIYVPKYKAINTFELSCGLVWTAIWGTTYFYADHLLGIYENGEKGLRMVMPAFNQEVLLSFWPFIVLLIGVEIALAISKLINKQWTHKLATFFTIHQIASLAILVIILTTTNLFTPEFSNQMGGIFTTTPAHIENFIIWGLTTIFVVFAGWGIFDVYKRANIKTDIESVNKR</sequence>
<gene>
    <name evidence="2" type="ORF">F7731_21990</name>
</gene>
<organism evidence="2 3">
    <name type="scientific">Cytobacillus depressus</name>
    <dbReference type="NCBI Taxonomy" id="1602942"/>
    <lineage>
        <taxon>Bacteria</taxon>
        <taxon>Bacillati</taxon>
        <taxon>Bacillota</taxon>
        <taxon>Bacilli</taxon>
        <taxon>Bacillales</taxon>
        <taxon>Bacillaceae</taxon>
        <taxon>Cytobacillus</taxon>
    </lineage>
</organism>
<comment type="caution">
    <text evidence="2">The sequence shown here is derived from an EMBL/GenBank/DDBJ whole genome shotgun (WGS) entry which is preliminary data.</text>
</comment>
<name>A0A6L3UZ30_9BACI</name>
<feature type="transmembrane region" description="Helical" evidence="1">
    <location>
        <begin position="122"/>
        <end position="143"/>
    </location>
</feature>
<feature type="transmembrane region" description="Helical" evidence="1">
    <location>
        <begin position="182"/>
        <end position="201"/>
    </location>
</feature>
<keyword evidence="1" id="KW-0812">Transmembrane</keyword>
<evidence type="ECO:0000256" key="1">
    <source>
        <dbReference type="SAM" id="Phobius"/>
    </source>
</evidence>
<feature type="transmembrane region" description="Helical" evidence="1">
    <location>
        <begin position="258"/>
        <end position="278"/>
    </location>
</feature>
<dbReference type="Proteomes" id="UP000481030">
    <property type="component" value="Unassembled WGS sequence"/>
</dbReference>
<reference evidence="2 3" key="1">
    <citation type="journal article" date="2016" name="Antonie Van Leeuwenhoek">
        <title>Bacillus depressus sp. nov., isolated from soil of a sunflower field.</title>
        <authorList>
            <person name="Wei X."/>
            <person name="Xin D."/>
            <person name="Xin Y."/>
            <person name="Zhang H."/>
            <person name="Wang T."/>
            <person name="Zhang J."/>
        </authorList>
    </citation>
    <scope>NUCLEOTIDE SEQUENCE [LARGE SCALE GENOMIC DNA]</scope>
    <source>
        <strain evidence="2 3">BZ1</strain>
    </source>
</reference>
<dbReference type="OrthoDB" id="116789at2"/>
<dbReference type="RefSeq" id="WP_151536938.1">
    <property type="nucleotide sequence ID" value="NZ_WBOS01000018.1"/>
</dbReference>
<keyword evidence="3" id="KW-1185">Reference proteome</keyword>
<protein>
    <submittedName>
        <fullName evidence="2">Uncharacterized protein</fullName>
    </submittedName>
</protein>
<feature type="transmembrane region" description="Helical" evidence="1">
    <location>
        <begin position="76"/>
        <end position="102"/>
    </location>
</feature>
<accession>A0A6L3UZ30</accession>
<dbReference type="EMBL" id="WBOS01000018">
    <property type="protein sequence ID" value="KAB2329520.1"/>
    <property type="molecule type" value="Genomic_DNA"/>
</dbReference>
<dbReference type="Pfam" id="PF22564">
    <property type="entry name" value="HAAS"/>
    <property type="match status" value="1"/>
</dbReference>
<dbReference type="AlphaFoldDB" id="A0A6L3UZ30"/>
<feature type="transmembrane region" description="Helical" evidence="1">
    <location>
        <begin position="305"/>
        <end position="323"/>
    </location>
</feature>
<feature type="transmembrane region" description="Helical" evidence="1">
    <location>
        <begin position="226"/>
        <end position="246"/>
    </location>
</feature>
<keyword evidence="1" id="KW-0472">Membrane</keyword>
<proteinExistence type="predicted"/>
<keyword evidence="1" id="KW-1133">Transmembrane helix</keyword>
<evidence type="ECO:0000313" key="2">
    <source>
        <dbReference type="EMBL" id="KAB2329520.1"/>
    </source>
</evidence>
<evidence type="ECO:0000313" key="3">
    <source>
        <dbReference type="Proteomes" id="UP000481030"/>
    </source>
</evidence>